<dbReference type="InterPro" id="IPR016181">
    <property type="entry name" value="Acyl_CoA_acyltransferase"/>
</dbReference>
<accession>A0A7Y0L8P6</accession>
<keyword evidence="3" id="KW-1185">Reference proteome</keyword>
<dbReference type="PROSITE" id="PS51186">
    <property type="entry name" value="GNAT"/>
    <property type="match status" value="1"/>
</dbReference>
<dbReference type="Proteomes" id="UP000533476">
    <property type="component" value="Unassembled WGS sequence"/>
</dbReference>
<dbReference type="InterPro" id="IPR000182">
    <property type="entry name" value="GNAT_dom"/>
</dbReference>
<proteinExistence type="predicted"/>
<dbReference type="AlphaFoldDB" id="A0A7Y0L8P6"/>
<dbReference type="Pfam" id="PF13302">
    <property type="entry name" value="Acetyltransf_3"/>
    <property type="match status" value="1"/>
</dbReference>
<feature type="domain" description="N-acetyltransferase" evidence="1">
    <location>
        <begin position="1"/>
        <end position="149"/>
    </location>
</feature>
<dbReference type="PANTHER" id="PTHR43441">
    <property type="entry name" value="RIBOSOMAL-PROTEIN-SERINE ACETYLTRANSFERASE"/>
    <property type="match status" value="1"/>
</dbReference>
<reference evidence="2 3" key="1">
    <citation type="submission" date="2020-04" db="EMBL/GenBank/DDBJ databases">
        <authorList>
            <person name="Zhang R."/>
            <person name="Schippers A."/>
        </authorList>
    </citation>
    <scope>NUCLEOTIDE SEQUENCE [LARGE SCALE GENOMIC DNA]</scope>
    <source>
        <strain evidence="2 3">DSM 109850</strain>
    </source>
</reference>
<name>A0A7Y0L8P6_9FIRM</name>
<evidence type="ECO:0000313" key="3">
    <source>
        <dbReference type="Proteomes" id="UP000533476"/>
    </source>
</evidence>
<dbReference type="GO" id="GO:0008999">
    <property type="term" value="F:protein-N-terminal-alanine acetyltransferase activity"/>
    <property type="evidence" value="ECO:0007669"/>
    <property type="project" value="TreeGrafter"/>
</dbReference>
<keyword evidence="2" id="KW-0808">Transferase</keyword>
<dbReference type="InterPro" id="IPR051908">
    <property type="entry name" value="Ribosomal_N-acetyltransferase"/>
</dbReference>
<dbReference type="GO" id="GO:1990189">
    <property type="term" value="F:protein N-terminal-serine acetyltransferase activity"/>
    <property type="evidence" value="ECO:0007669"/>
    <property type="project" value="TreeGrafter"/>
</dbReference>
<dbReference type="Gene3D" id="3.40.630.30">
    <property type="match status" value="1"/>
</dbReference>
<dbReference type="GO" id="GO:0005737">
    <property type="term" value="C:cytoplasm"/>
    <property type="evidence" value="ECO:0007669"/>
    <property type="project" value="TreeGrafter"/>
</dbReference>
<evidence type="ECO:0000259" key="1">
    <source>
        <dbReference type="PROSITE" id="PS51186"/>
    </source>
</evidence>
<comment type="caution">
    <text evidence="2">The sequence shown here is derived from an EMBL/GenBank/DDBJ whole genome shotgun (WGS) entry which is preliminary data.</text>
</comment>
<organism evidence="2 3">
    <name type="scientific">Sulfobacillus harzensis</name>
    <dbReference type="NCBI Taxonomy" id="2729629"/>
    <lineage>
        <taxon>Bacteria</taxon>
        <taxon>Bacillati</taxon>
        <taxon>Bacillota</taxon>
        <taxon>Clostridia</taxon>
        <taxon>Eubacteriales</taxon>
        <taxon>Clostridiales Family XVII. Incertae Sedis</taxon>
        <taxon>Sulfobacillus</taxon>
    </lineage>
</organism>
<sequence>MVDSADYIGAWLPFAKHTRAVEDTLAFIDTTLRSFAAGSEVNAGIWYQDKLVGTIGLHINRSNQSASIGYWIGQAYEGRGIMTRSCRALITYAFGELALHRIEIRANMGNTRSRAIPERLGFQQEGIIREAFKLDDEFNDSVVYGLLDREWPR</sequence>
<dbReference type="SUPFAM" id="SSF55729">
    <property type="entry name" value="Acyl-CoA N-acyltransferases (Nat)"/>
    <property type="match status" value="1"/>
</dbReference>
<gene>
    <name evidence="2" type="ORF">HIJ39_16570</name>
</gene>
<dbReference type="PANTHER" id="PTHR43441:SF12">
    <property type="entry name" value="RIBOSOMAL N-ACETYLTRANSFERASE YDAF-RELATED"/>
    <property type="match status" value="1"/>
</dbReference>
<evidence type="ECO:0000313" key="2">
    <source>
        <dbReference type="EMBL" id="NMP23949.1"/>
    </source>
</evidence>
<dbReference type="EMBL" id="JABBVZ010000075">
    <property type="protein sequence ID" value="NMP23949.1"/>
    <property type="molecule type" value="Genomic_DNA"/>
</dbReference>
<protein>
    <submittedName>
        <fullName evidence="2">GNAT family N-acetyltransferase</fullName>
    </submittedName>
</protein>